<evidence type="ECO:0000256" key="3">
    <source>
        <dbReference type="ARBA" id="ARBA00022722"/>
    </source>
</evidence>
<dbReference type="PANTHER" id="PTHR37984">
    <property type="entry name" value="PROTEIN CBG26694"/>
    <property type="match status" value="1"/>
</dbReference>
<dbReference type="GO" id="GO:0003964">
    <property type="term" value="F:RNA-directed DNA polymerase activity"/>
    <property type="evidence" value="ECO:0007669"/>
    <property type="project" value="UniProtKB-KW"/>
</dbReference>
<evidence type="ECO:0000256" key="4">
    <source>
        <dbReference type="ARBA" id="ARBA00022759"/>
    </source>
</evidence>
<keyword evidence="6" id="KW-0695">RNA-directed DNA polymerase</keyword>
<keyword evidence="4" id="KW-0255">Endonuclease</keyword>
<sequence length="236" mass="27861">MDQLRGASVFSKIDLRFGYHQIRVKENDIPKTAFRTRFIEGFSRIVMPLTQLTQKDQPFVWTDACEQSFHELKGQLTTSPVLVLPDTSEYFDVFCDASHQGLGCVLMQGGRVVAYASRQLKTHERNYLTRDLELVAVVFALKSWRHYLYGARFSIFNDYKSLKYMFDQKELNMRQKRWMEFLKDFDFQLMYHPKKANVVADALSMKSIHMSAMMIRELELIEQFRDLRLEVEVVQD</sequence>
<dbReference type="InterPro" id="IPR050951">
    <property type="entry name" value="Retrovirus_Pol_polyprotein"/>
</dbReference>
<dbReference type="EMBL" id="CM003603">
    <property type="protein sequence ID" value="KYP76620.1"/>
    <property type="molecule type" value="Genomic_DNA"/>
</dbReference>
<dbReference type="InterPro" id="IPR043502">
    <property type="entry name" value="DNA/RNA_pol_sf"/>
</dbReference>
<evidence type="ECO:0000313" key="8">
    <source>
        <dbReference type="EMBL" id="KYP76620.1"/>
    </source>
</evidence>
<reference evidence="8 9" key="1">
    <citation type="journal article" date="2012" name="Nat. Biotechnol.">
        <title>Draft genome sequence of pigeonpea (Cajanus cajan), an orphan legume crop of resource-poor farmers.</title>
        <authorList>
            <person name="Varshney R.K."/>
            <person name="Chen W."/>
            <person name="Li Y."/>
            <person name="Bharti A.K."/>
            <person name="Saxena R.K."/>
            <person name="Schlueter J.A."/>
            <person name="Donoghue M.T."/>
            <person name="Azam S."/>
            <person name="Fan G."/>
            <person name="Whaley A.M."/>
            <person name="Farmer A.D."/>
            <person name="Sheridan J."/>
            <person name="Iwata A."/>
            <person name="Tuteja R."/>
            <person name="Penmetsa R.V."/>
            <person name="Wu W."/>
            <person name="Upadhyaya H.D."/>
            <person name="Yang S.P."/>
            <person name="Shah T."/>
            <person name="Saxena K.B."/>
            <person name="Michael T."/>
            <person name="McCombie W.R."/>
            <person name="Yang B."/>
            <person name="Zhang G."/>
            <person name="Yang H."/>
            <person name="Wang J."/>
            <person name="Spillane C."/>
            <person name="Cook D.R."/>
            <person name="May G.D."/>
            <person name="Xu X."/>
            <person name="Jackson S.A."/>
        </authorList>
    </citation>
    <scope>NUCLEOTIDE SEQUENCE [LARGE SCALE GENOMIC DNA]</scope>
    <source>
        <strain evidence="9">cv. Asha</strain>
    </source>
</reference>
<accession>A0A151UBC0</accession>
<dbReference type="GO" id="GO:0004519">
    <property type="term" value="F:endonuclease activity"/>
    <property type="evidence" value="ECO:0007669"/>
    <property type="project" value="UniProtKB-KW"/>
</dbReference>
<dbReference type="AlphaFoldDB" id="A0A151UBC0"/>
<dbReference type="Gene3D" id="3.10.20.370">
    <property type="match status" value="1"/>
</dbReference>
<evidence type="ECO:0000259" key="7">
    <source>
        <dbReference type="Pfam" id="PF17917"/>
    </source>
</evidence>
<proteinExistence type="predicted"/>
<feature type="domain" description="Reverse transcriptase RNase H-like" evidence="7">
    <location>
        <begin position="86"/>
        <end position="185"/>
    </location>
</feature>
<gene>
    <name evidence="8" type="ORF">KK1_020871</name>
</gene>
<protein>
    <submittedName>
        <fullName evidence="8">Retrovirus-related Pol polyprotein from transposon 17.6</fullName>
    </submittedName>
</protein>
<dbReference type="InterPro" id="IPR041373">
    <property type="entry name" value="RT_RNaseH"/>
</dbReference>
<dbReference type="Pfam" id="PF17917">
    <property type="entry name" value="RT_RNaseH"/>
    <property type="match status" value="1"/>
</dbReference>
<keyword evidence="5" id="KW-0378">Hydrolase</keyword>
<dbReference type="OMA" id="DECEGNI"/>
<keyword evidence="1" id="KW-0808">Transferase</keyword>
<dbReference type="Gramene" id="C.cajan_20267.t">
    <property type="protein sequence ID" value="C.cajan_20267.t"/>
    <property type="gene ID" value="C.cajan_20267"/>
</dbReference>
<keyword evidence="2" id="KW-0548">Nucleotidyltransferase</keyword>
<evidence type="ECO:0000313" key="9">
    <source>
        <dbReference type="Proteomes" id="UP000075243"/>
    </source>
</evidence>
<evidence type="ECO:0000256" key="6">
    <source>
        <dbReference type="ARBA" id="ARBA00022918"/>
    </source>
</evidence>
<dbReference type="Gene3D" id="3.30.70.270">
    <property type="match status" value="1"/>
</dbReference>
<evidence type="ECO:0000256" key="1">
    <source>
        <dbReference type="ARBA" id="ARBA00022679"/>
    </source>
</evidence>
<dbReference type="Gene3D" id="3.10.10.10">
    <property type="entry name" value="HIV Type 1 Reverse Transcriptase, subunit A, domain 1"/>
    <property type="match status" value="1"/>
</dbReference>
<dbReference type="GO" id="GO:0016787">
    <property type="term" value="F:hydrolase activity"/>
    <property type="evidence" value="ECO:0007669"/>
    <property type="project" value="UniProtKB-KW"/>
</dbReference>
<organism evidence="8 9">
    <name type="scientific">Cajanus cajan</name>
    <name type="common">Pigeon pea</name>
    <name type="synonym">Cajanus indicus</name>
    <dbReference type="NCBI Taxonomy" id="3821"/>
    <lineage>
        <taxon>Eukaryota</taxon>
        <taxon>Viridiplantae</taxon>
        <taxon>Streptophyta</taxon>
        <taxon>Embryophyta</taxon>
        <taxon>Tracheophyta</taxon>
        <taxon>Spermatophyta</taxon>
        <taxon>Magnoliopsida</taxon>
        <taxon>eudicotyledons</taxon>
        <taxon>Gunneridae</taxon>
        <taxon>Pentapetalae</taxon>
        <taxon>rosids</taxon>
        <taxon>fabids</taxon>
        <taxon>Fabales</taxon>
        <taxon>Fabaceae</taxon>
        <taxon>Papilionoideae</taxon>
        <taxon>50 kb inversion clade</taxon>
        <taxon>NPAAA clade</taxon>
        <taxon>indigoferoid/millettioid clade</taxon>
        <taxon>Phaseoleae</taxon>
        <taxon>Cajanus</taxon>
    </lineage>
</organism>
<keyword evidence="3" id="KW-0540">Nuclease</keyword>
<dbReference type="Proteomes" id="UP000075243">
    <property type="component" value="Chromosome 1"/>
</dbReference>
<keyword evidence="9" id="KW-1185">Reference proteome</keyword>
<dbReference type="PANTHER" id="PTHR37984:SF5">
    <property type="entry name" value="PROTEIN NYNRIN-LIKE"/>
    <property type="match status" value="1"/>
</dbReference>
<dbReference type="CDD" id="cd09274">
    <property type="entry name" value="RNase_HI_RT_Ty3"/>
    <property type="match status" value="1"/>
</dbReference>
<dbReference type="InterPro" id="IPR043128">
    <property type="entry name" value="Rev_trsase/Diguanyl_cyclase"/>
</dbReference>
<dbReference type="SUPFAM" id="SSF56672">
    <property type="entry name" value="DNA/RNA polymerases"/>
    <property type="match status" value="1"/>
</dbReference>
<evidence type="ECO:0000256" key="5">
    <source>
        <dbReference type="ARBA" id="ARBA00022801"/>
    </source>
</evidence>
<dbReference type="FunFam" id="3.10.20.370:FF:000001">
    <property type="entry name" value="Retrovirus-related Pol polyprotein from transposon 17.6-like protein"/>
    <property type="match status" value="1"/>
</dbReference>
<evidence type="ECO:0000256" key="2">
    <source>
        <dbReference type="ARBA" id="ARBA00022695"/>
    </source>
</evidence>
<name>A0A151UBC0_CAJCA</name>